<dbReference type="AlphaFoldDB" id="Q8TSD4"/>
<keyword evidence="4" id="KW-0808">Transferase</keyword>
<feature type="domain" description="PAC" evidence="7">
    <location>
        <begin position="81"/>
        <end position="133"/>
    </location>
</feature>
<dbReference type="EnsemblBacteria" id="AAM04303">
    <property type="protein sequence ID" value="AAM04303"/>
    <property type="gene ID" value="MA_0864"/>
</dbReference>
<reference evidence="8 9" key="1">
    <citation type="journal article" date="2002" name="Genome Res.">
        <title>The genome of Methanosarcina acetivorans reveals extensive metabolic and physiological diversity.</title>
        <authorList>
            <person name="Galagan J.E."/>
            <person name="Nusbaum C."/>
            <person name="Roy A."/>
            <person name="Endrizzi M.G."/>
            <person name="Macdonald P."/>
            <person name="FitzHugh W."/>
            <person name="Calvo S."/>
            <person name="Engels R."/>
            <person name="Smirnov S."/>
            <person name="Atnoor D."/>
            <person name="Brown A."/>
            <person name="Allen N."/>
            <person name="Naylor J."/>
            <person name="Stange-Thomann N."/>
            <person name="DeArellano K."/>
            <person name="Johnson R."/>
            <person name="Linton L."/>
            <person name="McEwan P."/>
            <person name="McKernan K."/>
            <person name="Talamas J."/>
            <person name="Tirrell A."/>
            <person name="Ye W."/>
            <person name="Zimmer A."/>
            <person name="Barber R.D."/>
            <person name="Cann I."/>
            <person name="Graham D.E."/>
            <person name="Grahame D.A."/>
            <person name="Guss A."/>
            <person name="Hedderich R."/>
            <person name="Ingram-Smith C."/>
            <person name="Kuettner C.H."/>
            <person name="Krzycki J.A."/>
            <person name="Leigh J.A."/>
            <person name="Li W."/>
            <person name="Liu J."/>
            <person name="Mukhopadhyay B."/>
            <person name="Reeve J.N."/>
            <person name="Smith K."/>
            <person name="Springer T.A."/>
            <person name="Umayam L.A."/>
            <person name="White O."/>
            <person name="White R.H."/>
            <person name="de Macario E.C."/>
            <person name="Ferry J.G."/>
            <person name="Jarrell K.F."/>
            <person name="Jing H."/>
            <person name="Macario A.J.L."/>
            <person name="Paulsen I."/>
            <person name="Pritchett M."/>
            <person name="Sowers K.R."/>
            <person name="Swanson R.V."/>
            <person name="Zinder S.H."/>
            <person name="Lander E."/>
            <person name="Metcalf W.W."/>
            <person name="Birren B."/>
        </authorList>
    </citation>
    <scope>NUCLEOTIDE SEQUENCE [LARGE SCALE GENOMIC DNA]</scope>
    <source>
        <strain evidence="9">ATCC 35395 / DSM 2834 / JCM 12185 / C2A</strain>
    </source>
</reference>
<evidence type="ECO:0000256" key="2">
    <source>
        <dbReference type="ARBA" id="ARBA00012438"/>
    </source>
</evidence>
<dbReference type="InterPro" id="IPR035965">
    <property type="entry name" value="PAS-like_dom_sf"/>
</dbReference>
<dbReference type="InterPro" id="IPR000014">
    <property type="entry name" value="PAS"/>
</dbReference>
<dbReference type="CDD" id="cd00130">
    <property type="entry name" value="PAS"/>
    <property type="match status" value="1"/>
</dbReference>
<dbReference type="InterPro" id="IPR013655">
    <property type="entry name" value="PAS_fold_3"/>
</dbReference>
<evidence type="ECO:0000259" key="6">
    <source>
        <dbReference type="PROSITE" id="PS50112"/>
    </source>
</evidence>
<dbReference type="EC" id="2.7.13.3" evidence="2"/>
<dbReference type="SMART" id="SM00091">
    <property type="entry name" value="PAS"/>
    <property type="match status" value="2"/>
</dbReference>
<keyword evidence="3" id="KW-0597">Phosphoprotein</keyword>
<evidence type="ECO:0000256" key="1">
    <source>
        <dbReference type="ARBA" id="ARBA00000085"/>
    </source>
</evidence>
<proteinExistence type="predicted"/>
<dbReference type="InterPro" id="IPR001610">
    <property type="entry name" value="PAC"/>
</dbReference>
<comment type="catalytic activity">
    <reaction evidence="1">
        <text>ATP + protein L-histidine = ADP + protein N-phospho-L-histidine.</text>
        <dbReference type="EC" id="2.7.13.3"/>
    </reaction>
</comment>
<dbReference type="KEGG" id="mac:MA_0864"/>
<dbReference type="STRING" id="188937.MA_0864"/>
<evidence type="ECO:0000256" key="3">
    <source>
        <dbReference type="ARBA" id="ARBA00022553"/>
    </source>
</evidence>
<evidence type="ECO:0000256" key="5">
    <source>
        <dbReference type="ARBA" id="ARBA00022777"/>
    </source>
</evidence>
<dbReference type="SUPFAM" id="SSF55785">
    <property type="entry name" value="PYP-like sensor domain (PAS domain)"/>
    <property type="match status" value="2"/>
</dbReference>
<dbReference type="PANTHER" id="PTHR43304">
    <property type="entry name" value="PHYTOCHROME-LIKE PROTEIN CPH1"/>
    <property type="match status" value="1"/>
</dbReference>
<evidence type="ECO:0000256" key="4">
    <source>
        <dbReference type="ARBA" id="ARBA00022679"/>
    </source>
</evidence>
<keyword evidence="5" id="KW-0418">Kinase</keyword>
<dbReference type="Proteomes" id="UP000002487">
    <property type="component" value="Chromosome"/>
</dbReference>
<feature type="domain" description="PAS" evidence="6">
    <location>
        <begin position="137"/>
        <end position="210"/>
    </location>
</feature>
<dbReference type="GeneID" id="68225903"/>
<dbReference type="RefSeq" id="WP_011020908.1">
    <property type="nucleotide sequence ID" value="NC_003552.1"/>
</dbReference>
<dbReference type="InParanoid" id="Q8TSD4"/>
<dbReference type="Pfam" id="PF08447">
    <property type="entry name" value="PAS_3"/>
    <property type="match status" value="2"/>
</dbReference>
<dbReference type="PANTHER" id="PTHR43304:SF1">
    <property type="entry name" value="PAC DOMAIN-CONTAINING PROTEIN"/>
    <property type="match status" value="1"/>
</dbReference>
<protein>
    <recommendedName>
        <fullName evidence="2">histidine kinase</fullName>
        <ecNumber evidence="2">2.7.13.3</ecNumber>
    </recommendedName>
</protein>
<dbReference type="HOGENOM" id="CLU_1280804_0_0_2"/>
<sequence>MKKFDINLESLINSSPIVIFLCKATENWPVELITENVRNFGHEVEEFTLRGVRYLDIVHPEDKEKVKEEVARCSEKGCAELTQEYRIFTASGEVRWVEVKVLIRRDENGRVSHYQGTLCDATQRKKAEESVQKALKKKNELKNIIKSSPVFVFLCKPEERWPVEFVSENITKLEYTPEDFTSGKIKFEDLIHPEDRKRIRSEVARFSREGYEECT</sequence>
<dbReference type="PhylomeDB" id="Q8TSD4"/>
<gene>
    <name evidence="8" type="ordered locus">MA_0864</name>
</gene>
<evidence type="ECO:0000259" key="7">
    <source>
        <dbReference type="PROSITE" id="PS50113"/>
    </source>
</evidence>
<dbReference type="SMART" id="SM00086">
    <property type="entry name" value="PAC"/>
    <property type="match status" value="1"/>
</dbReference>
<dbReference type="InterPro" id="IPR000700">
    <property type="entry name" value="PAS-assoc_C"/>
</dbReference>
<dbReference type="Gene3D" id="3.30.450.20">
    <property type="entry name" value="PAS domain"/>
    <property type="match status" value="2"/>
</dbReference>
<evidence type="ECO:0000313" key="9">
    <source>
        <dbReference type="Proteomes" id="UP000002487"/>
    </source>
</evidence>
<accession>Q8TSD4</accession>
<dbReference type="GO" id="GO:0004673">
    <property type="term" value="F:protein histidine kinase activity"/>
    <property type="evidence" value="ECO:0000318"/>
    <property type="project" value="GO_Central"/>
</dbReference>
<dbReference type="NCBIfam" id="TIGR00229">
    <property type="entry name" value="sensory_box"/>
    <property type="match status" value="1"/>
</dbReference>
<feature type="domain" description="PAS" evidence="6">
    <location>
        <begin position="40"/>
        <end position="77"/>
    </location>
</feature>
<organism evidence="8 9">
    <name type="scientific">Methanosarcina acetivorans (strain ATCC 35395 / DSM 2834 / JCM 12185 / C2A)</name>
    <dbReference type="NCBI Taxonomy" id="188937"/>
    <lineage>
        <taxon>Archaea</taxon>
        <taxon>Methanobacteriati</taxon>
        <taxon>Methanobacteriota</taxon>
        <taxon>Stenosarchaea group</taxon>
        <taxon>Methanomicrobia</taxon>
        <taxon>Methanosarcinales</taxon>
        <taxon>Methanosarcinaceae</taxon>
        <taxon>Methanosarcina</taxon>
    </lineage>
</organism>
<dbReference type="InterPro" id="IPR052162">
    <property type="entry name" value="Sensor_kinase/Photoreceptor"/>
</dbReference>
<keyword evidence="9" id="KW-1185">Reference proteome</keyword>
<dbReference type="EMBL" id="AE010299">
    <property type="protein sequence ID" value="AAM04303.1"/>
    <property type="molecule type" value="Genomic_DNA"/>
</dbReference>
<evidence type="ECO:0000313" key="8">
    <source>
        <dbReference type="EMBL" id="AAM04303.1"/>
    </source>
</evidence>
<dbReference type="PROSITE" id="PS50112">
    <property type="entry name" value="PAS"/>
    <property type="match status" value="2"/>
</dbReference>
<dbReference type="PROSITE" id="PS50113">
    <property type="entry name" value="PAC"/>
    <property type="match status" value="1"/>
</dbReference>
<name>Q8TSD4_METAC</name>